<dbReference type="PROSITE" id="PS50283">
    <property type="entry name" value="NA_SOLUT_SYMP_3"/>
    <property type="match status" value="1"/>
</dbReference>
<dbReference type="EMBL" id="JAWXYB010000018">
    <property type="protein sequence ID" value="MDX5931353.1"/>
    <property type="molecule type" value="Genomic_DNA"/>
</dbReference>
<dbReference type="PANTHER" id="PTHR48086:SF8">
    <property type="entry name" value="MONOCARBOXYLIC ACID PERMEASE"/>
    <property type="match status" value="1"/>
</dbReference>
<dbReference type="PANTHER" id="PTHR48086">
    <property type="entry name" value="SODIUM/PROLINE SYMPORTER-RELATED"/>
    <property type="match status" value="1"/>
</dbReference>
<evidence type="ECO:0000313" key="10">
    <source>
        <dbReference type="Proteomes" id="UP001279553"/>
    </source>
</evidence>
<dbReference type="CDD" id="cd10322">
    <property type="entry name" value="SLC5sbd"/>
    <property type="match status" value="1"/>
</dbReference>
<dbReference type="RefSeq" id="WP_319614270.1">
    <property type="nucleotide sequence ID" value="NZ_JAWXYB010000018.1"/>
</dbReference>
<name>A0AAW9DSN1_ACIAO</name>
<feature type="transmembrane region" description="Helical" evidence="8">
    <location>
        <begin position="270"/>
        <end position="292"/>
    </location>
</feature>
<keyword evidence="10" id="KW-1185">Reference proteome</keyword>
<feature type="transmembrane region" description="Helical" evidence="8">
    <location>
        <begin position="388"/>
        <end position="411"/>
    </location>
</feature>
<evidence type="ECO:0000256" key="6">
    <source>
        <dbReference type="ARBA" id="ARBA00023136"/>
    </source>
</evidence>
<dbReference type="InterPro" id="IPR001734">
    <property type="entry name" value="Na/solute_symporter"/>
</dbReference>
<dbReference type="Pfam" id="PF00474">
    <property type="entry name" value="SSF"/>
    <property type="match status" value="1"/>
</dbReference>
<keyword evidence="3" id="KW-0813">Transport</keyword>
<feature type="transmembrane region" description="Helical" evidence="8">
    <location>
        <begin position="118"/>
        <end position="146"/>
    </location>
</feature>
<proteinExistence type="inferred from homology"/>
<keyword evidence="5 8" id="KW-1133">Transmembrane helix</keyword>
<sequence>MTIPLILLGLTALFALLLGVGARSGHAMGLEEWTVGNRGFGFVLVFLLLAGEIYTTFTFLGASGFAYGQGAPAYYILAYGTIAYVIGYFMLPKVWAYAKQHHLVSQPDFLAHKYDSKALGVIVSIVDIIALIPYLVLQLTGLGIIVTAAGYGGISNTVAVLIGAVVVTIYVVVSGVRGSAWTSVAKDIMILGVVLFLGIYLPIHLYGGIGAMFEEIAKAKPGFLTFPAKGQSVWWFVSTVLLTALGFFMWPHSLASCYTARNANVFRKNAIVLPIYQLILLFVYFVGFAAVLKVPGLKGAASNLALFKLVVATLPPWVVGIVGAAGVLTALVPGSMIAMTAATLMSRNLYGALNPQASNDQIVFIAKCLVPVVMAIAVFFTLTGSSTIVTLLLVGYSFVTQMFPALVLSLFPGSGATKQGAMAGIVAGVVVAAWLTFSHATVGSLLPFLPQPIQDFNVGIIALIVNIVMLVAVSAVTKRRVVAIAE</sequence>
<accession>A0AAW9DSN1</accession>
<feature type="transmembrane region" description="Helical" evidence="8">
    <location>
        <begin position="188"/>
        <end position="213"/>
    </location>
</feature>
<dbReference type="InterPro" id="IPR038377">
    <property type="entry name" value="Na/Glc_symporter_sf"/>
</dbReference>
<evidence type="ECO:0000256" key="3">
    <source>
        <dbReference type="ARBA" id="ARBA00022448"/>
    </source>
</evidence>
<gene>
    <name evidence="9" type="ORF">SIL87_11300</name>
</gene>
<evidence type="ECO:0000256" key="4">
    <source>
        <dbReference type="ARBA" id="ARBA00022692"/>
    </source>
</evidence>
<protein>
    <submittedName>
        <fullName evidence="9">Sodium:solute symporter</fullName>
    </submittedName>
</protein>
<comment type="subcellular location">
    <subcellularLocation>
        <location evidence="1">Membrane</location>
        <topology evidence="1">Multi-pass membrane protein</topology>
    </subcellularLocation>
</comment>
<reference evidence="9 10" key="1">
    <citation type="submission" date="2023-11" db="EMBL/GenBank/DDBJ databases">
        <title>MicrobeMod: A computational toolkit for identifying prokaryotic methylation and restriction-modification with nanopore sequencing.</title>
        <authorList>
            <person name="Crits-Christoph A."/>
            <person name="Kang S.C."/>
            <person name="Lee H."/>
            <person name="Ostrov N."/>
        </authorList>
    </citation>
    <scope>NUCLEOTIDE SEQUENCE [LARGE SCALE GENOMIC DNA]</scope>
    <source>
        <strain evidence="9 10">DSMZ 700</strain>
    </source>
</reference>
<feature type="transmembrane region" description="Helical" evidence="8">
    <location>
        <begin position="458"/>
        <end position="477"/>
    </location>
</feature>
<evidence type="ECO:0000313" key="9">
    <source>
        <dbReference type="EMBL" id="MDX5931353.1"/>
    </source>
</evidence>
<evidence type="ECO:0000256" key="1">
    <source>
        <dbReference type="ARBA" id="ARBA00004141"/>
    </source>
</evidence>
<comment type="caution">
    <text evidence="9">The sequence shown here is derived from an EMBL/GenBank/DDBJ whole genome shotgun (WGS) entry which is preliminary data.</text>
</comment>
<dbReference type="GO" id="GO:0005886">
    <property type="term" value="C:plasma membrane"/>
    <property type="evidence" value="ECO:0007669"/>
    <property type="project" value="TreeGrafter"/>
</dbReference>
<evidence type="ECO:0000256" key="5">
    <source>
        <dbReference type="ARBA" id="ARBA00022989"/>
    </source>
</evidence>
<feature type="transmembrane region" description="Helical" evidence="8">
    <location>
        <begin position="39"/>
        <end position="62"/>
    </location>
</feature>
<keyword evidence="6 8" id="KW-0472">Membrane</keyword>
<evidence type="ECO:0000256" key="8">
    <source>
        <dbReference type="SAM" id="Phobius"/>
    </source>
</evidence>
<keyword evidence="4 8" id="KW-0812">Transmembrane</keyword>
<dbReference type="Gene3D" id="1.20.1730.10">
    <property type="entry name" value="Sodium/glucose cotransporter"/>
    <property type="match status" value="1"/>
</dbReference>
<dbReference type="AlphaFoldDB" id="A0AAW9DSN1"/>
<dbReference type="InterPro" id="IPR050277">
    <property type="entry name" value="Sodium:Solute_Symporter"/>
</dbReference>
<feature type="transmembrane region" description="Helical" evidence="8">
    <location>
        <begin position="423"/>
        <end position="446"/>
    </location>
</feature>
<dbReference type="GO" id="GO:0022857">
    <property type="term" value="F:transmembrane transporter activity"/>
    <property type="evidence" value="ECO:0007669"/>
    <property type="project" value="InterPro"/>
</dbReference>
<feature type="transmembrane region" description="Helical" evidence="8">
    <location>
        <begin position="233"/>
        <end position="250"/>
    </location>
</feature>
<organism evidence="9 10">
    <name type="scientific">Acidiphilium acidophilum</name>
    <name type="common">Thiobacillus acidophilus</name>
    <dbReference type="NCBI Taxonomy" id="76588"/>
    <lineage>
        <taxon>Bacteria</taxon>
        <taxon>Pseudomonadati</taxon>
        <taxon>Pseudomonadota</taxon>
        <taxon>Alphaproteobacteria</taxon>
        <taxon>Acetobacterales</taxon>
        <taxon>Acidocellaceae</taxon>
        <taxon>Acidiphilium</taxon>
    </lineage>
</organism>
<feature type="transmembrane region" description="Helical" evidence="8">
    <location>
        <begin position="74"/>
        <end position="98"/>
    </location>
</feature>
<feature type="transmembrane region" description="Helical" evidence="8">
    <location>
        <begin position="362"/>
        <end position="382"/>
    </location>
</feature>
<feature type="transmembrane region" description="Helical" evidence="8">
    <location>
        <begin position="158"/>
        <end position="176"/>
    </location>
</feature>
<comment type="similarity">
    <text evidence="2 7">Belongs to the sodium:solute symporter (SSF) (TC 2.A.21) family.</text>
</comment>
<evidence type="ECO:0000256" key="2">
    <source>
        <dbReference type="ARBA" id="ARBA00006434"/>
    </source>
</evidence>
<evidence type="ECO:0000256" key="7">
    <source>
        <dbReference type="RuleBase" id="RU362091"/>
    </source>
</evidence>
<dbReference type="Proteomes" id="UP001279553">
    <property type="component" value="Unassembled WGS sequence"/>
</dbReference>